<evidence type="ECO:0000259" key="2">
    <source>
        <dbReference type="Pfam" id="PF13638"/>
    </source>
</evidence>
<reference evidence="3 4" key="1">
    <citation type="journal article" date="2018" name="Nat. Ecol. Evol.">
        <title>Pezizomycetes genomes reveal the molecular basis of ectomycorrhizal truffle lifestyle.</title>
        <authorList>
            <person name="Murat C."/>
            <person name="Payen T."/>
            <person name="Noel B."/>
            <person name="Kuo A."/>
            <person name="Morin E."/>
            <person name="Chen J."/>
            <person name="Kohler A."/>
            <person name="Krizsan K."/>
            <person name="Balestrini R."/>
            <person name="Da Silva C."/>
            <person name="Montanini B."/>
            <person name="Hainaut M."/>
            <person name="Levati E."/>
            <person name="Barry K.W."/>
            <person name="Belfiori B."/>
            <person name="Cichocki N."/>
            <person name="Clum A."/>
            <person name="Dockter R.B."/>
            <person name="Fauchery L."/>
            <person name="Guy J."/>
            <person name="Iotti M."/>
            <person name="Le Tacon F."/>
            <person name="Lindquist E.A."/>
            <person name="Lipzen A."/>
            <person name="Malagnac F."/>
            <person name="Mello A."/>
            <person name="Molinier V."/>
            <person name="Miyauchi S."/>
            <person name="Poulain J."/>
            <person name="Riccioni C."/>
            <person name="Rubini A."/>
            <person name="Sitrit Y."/>
            <person name="Splivallo R."/>
            <person name="Traeger S."/>
            <person name="Wang M."/>
            <person name="Zifcakova L."/>
            <person name="Wipf D."/>
            <person name="Zambonelli A."/>
            <person name="Paolocci F."/>
            <person name="Nowrousian M."/>
            <person name="Ottonello S."/>
            <person name="Baldrian P."/>
            <person name="Spatafora J.W."/>
            <person name="Henrissat B."/>
            <person name="Nagy L.G."/>
            <person name="Aury J.M."/>
            <person name="Wincker P."/>
            <person name="Grigoriev I.V."/>
            <person name="Bonfante P."/>
            <person name="Martin F.M."/>
        </authorList>
    </citation>
    <scope>NUCLEOTIDE SEQUENCE [LARGE SCALE GENOMIC DNA]</scope>
    <source>
        <strain evidence="3 4">RN42</strain>
    </source>
</reference>
<feature type="region of interest" description="Disordered" evidence="1">
    <location>
        <begin position="174"/>
        <end position="200"/>
    </location>
</feature>
<evidence type="ECO:0000313" key="3">
    <source>
        <dbReference type="EMBL" id="RPA75789.1"/>
    </source>
</evidence>
<feature type="compositionally biased region" description="Gly residues" evidence="1">
    <location>
        <begin position="336"/>
        <end position="345"/>
    </location>
</feature>
<keyword evidence="4" id="KW-1185">Reference proteome</keyword>
<evidence type="ECO:0000313" key="4">
    <source>
        <dbReference type="Proteomes" id="UP000275078"/>
    </source>
</evidence>
<dbReference type="Pfam" id="PF13638">
    <property type="entry name" value="PIN_4"/>
    <property type="match status" value="1"/>
</dbReference>
<dbReference type="AlphaFoldDB" id="A0A3N4HPZ5"/>
<dbReference type="Gene3D" id="3.40.50.1010">
    <property type="entry name" value="5'-nuclease"/>
    <property type="match status" value="1"/>
</dbReference>
<dbReference type="Proteomes" id="UP000275078">
    <property type="component" value="Unassembled WGS sequence"/>
</dbReference>
<protein>
    <recommendedName>
        <fullName evidence="2">PIN domain-containing protein</fullName>
    </recommendedName>
</protein>
<accession>A0A3N4HPZ5</accession>
<dbReference type="STRING" id="1160509.A0A3N4HPZ5"/>
<dbReference type="InterPro" id="IPR002716">
    <property type="entry name" value="PIN_dom"/>
</dbReference>
<organism evidence="3 4">
    <name type="scientific">Ascobolus immersus RN42</name>
    <dbReference type="NCBI Taxonomy" id="1160509"/>
    <lineage>
        <taxon>Eukaryota</taxon>
        <taxon>Fungi</taxon>
        <taxon>Dikarya</taxon>
        <taxon>Ascomycota</taxon>
        <taxon>Pezizomycotina</taxon>
        <taxon>Pezizomycetes</taxon>
        <taxon>Pezizales</taxon>
        <taxon>Ascobolaceae</taxon>
        <taxon>Ascobolus</taxon>
    </lineage>
</organism>
<feature type="domain" description="PIN" evidence="2">
    <location>
        <begin position="83"/>
        <end position="253"/>
    </location>
</feature>
<gene>
    <name evidence="3" type="ORF">BJ508DRAFT_331796</name>
</gene>
<dbReference type="EMBL" id="ML119757">
    <property type="protein sequence ID" value="RPA75789.1"/>
    <property type="molecule type" value="Genomic_DNA"/>
</dbReference>
<evidence type="ECO:0000256" key="1">
    <source>
        <dbReference type="SAM" id="MobiDB-lite"/>
    </source>
</evidence>
<dbReference type="OrthoDB" id="5361617at2759"/>
<feature type="region of interest" description="Disordered" evidence="1">
    <location>
        <begin position="287"/>
        <end position="352"/>
    </location>
</feature>
<sequence>MRHVGLQQTTTCERDPSKVMPKVLNTDRDAQAEKLASMYLTHQVKELQARVEEEKTLQAPTKQTLECVIDETALAKDSHFKEIKFWVGKGTVKMTVPISVIHSLDRLKKGTEEHNKIAREAIRWIERFTTGPKALPNVVLQTVSEQFGQWSEVELFARKFCGWRPDLTTSITDITNLGPSIGGPEGSPKSKRRRGTNENAEQRKLLEFRSIVNCVLYQLKKSRAVPSNGGEIYLVTDDPELKDWATPYGVRCLTPTQFFNIVEQEEADFAERKKEYDAKLKIKQNVEKQAAQRGNGRGRGGMLASPRGRGVGRISDRNDGTFIFTNPESRTPGMITTGGRGGRGVGKLWDPN</sequence>
<proteinExistence type="predicted"/>
<name>A0A3N4HPZ5_ASCIM</name>